<evidence type="ECO:0000256" key="10">
    <source>
        <dbReference type="SAM" id="SignalP"/>
    </source>
</evidence>
<dbReference type="InterPro" id="IPR039426">
    <property type="entry name" value="TonB-dep_rcpt-like"/>
</dbReference>
<feature type="domain" description="TonB-dependent receptor plug" evidence="12">
    <location>
        <begin position="55"/>
        <end position="168"/>
    </location>
</feature>
<comment type="subcellular location">
    <subcellularLocation>
        <location evidence="1 8">Cell outer membrane</location>
        <topology evidence="1 8">Multi-pass membrane protein</topology>
    </subcellularLocation>
</comment>
<evidence type="ECO:0000259" key="12">
    <source>
        <dbReference type="Pfam" id="PF07715"/>
    </source>
</evidence>
<keyword evidence="10" id="KW-0732">Signal</keyword>
<evidence type="ECO:0000256" key="9">
    <source>
        <dbReference type="RuleBase" id="RU003357"/>
    </source>
</evidence>
<name>A0A5R9IGZ1_9GAMM</name>
<keyword evidence="5 9" id="KW-0798">TonB box</keyword>
<dbReference type="PANTHER" id="PTHR47234">
    <property type="match status" value="1"/>
</dbReference>
<keyword evidence="6 8" id="KW-0472">Membrane</keyword>
<feature type="chain" id="PRO_5024365618" evidence="10">
    <location>
        <begin position="21"/>
        <end position="823"/>
    </location>
</feature>
<keyword evidence="7 8" id="KW-0998">Cell outer membrane</keyword>
<dbReference type="InterPro" id="IPR000531">
    <property type="entry name" value="Beta-barrel_TonB"/>
</dbReference>
<evidence type="ECO:0000313" key="13">
    <source>
        <dbReference type="EMBL" id="TLU64800.1"/>
    </source>
</evidence>
<dbReference type="Gene3D" id="2.170.130.10">
    <property type="entry name" value="TonB-dependent receptor, plug domain"/>
    <property type="match status" value="1"/>
</dbReference>
<proteinExistence type="inferred from homology"/>
<organism evidence="13 14">
    <name type="scientific">Thalassotalea litorea</name>
    <dbReference type="NCBI Taxonomy" id="2020715"/>
    <lineage>
        <taxon>Bacteria</taxon>
        <taxon>Pseudomonadati</taxon>
        <taxon>Pseudomonadota</taxon>
        <taxon>Gammaproteobacteria</taxon>
        <taxon>Alteromonadales</taxon>
        <taxon>Colwelliaceae</taxon>
        <taxon>Thalassotalea</taxon>
    </lineage>
</organism>
<keyword evidence="2 8" id="KW-0813">Transport</keyword>
<evidence type="ECO:0000256" key="8">
    <source>
        <dbReference type="PROSITE-ProRule" id="PRU01360"/>
    </source>
</evidence>
<dbReference type="CDD" id="cd01347">
    <property type="entry name" value="ligand_gated_channel"/>
    <property type="match status" value="1"/>
</dbReference>
<evidence type="ECO:0000256" key="1">
    <source>
        <dbReference type="ARBA" id="ARBA00004571"/>
    </source>
</evidence>
<gene>
    <name evidence="13" type="ORF">FE810_10065</name>
</gene>
<evidence type="ECO:0000313" key="14">
    <source>
        <dbReference type="Proteomes" id="UP000307790"/>
    </source>
</evidence>
<comment type="similarity">
    <text evidence="8 9">Belongs to the TonB-dependent receptor family.</text>
</comment>
<keyword evidence="3 8" id="KW-1134">Transmembrane beta strand</keyword>
<dbReference type="RefSeq" id="WP_138319936.1">
    <property type="nucleotide sequence ID" value="NZ_VCBC01000009.1"/>
</dbReference>
<dbReference type="GO" id="GO:0009279">
    <property type="term" value="C:cell outer membrane"/>
    <property type="evidence" value="ECO:0007669"/>
    <property type="project" value="UniProtKB-SubCell"/>
</dbReference>
<evidence type="ECO:0000259" key="11">
    <source>
        <dbReference type="Pfam" id="PF00593"/>
    </source>
</evidence>
<dbReference type="OrthoDB" id="176248at2"/>
<accession>A0A5R9IGZ1</accession>
<dbReference type="InterPro" id="IPR037066">
    <property type="entry name" value="Plug_dom_sf"/>
</dbReference>
<dbReference type="Gene3D" id="2.40.170.20">
    <property type="entry name" value="TonB-dependent receptor, beta-barrel domain"/>
    <property type="match status" value="1"/>
</dbReference>
<keyword evidence="14" id="KW-1185">Reference proteome</keyword>
<dbReference type="SUPFAM" id="SSF56935">
    <property type="entry name" value="Porins"/>
    <property type="match status" value="1"/>
</dbReference>
<reference evidence="13 14" key="1">
    <citation type="submission" date="2019-05" db="EMBL/GenBank/DDBJ databases">
        <title>Genome sequences of Thalassotalea litorea 1K03283.</title>
        <authorList>
            <person name="Zhang D."/>
        </authorList>
    </citation>
    <scope>NUCLEOTIDE SEQUENCE [LARGE SCALE GENOMIC DNA]</scope>
    <source>
        <strain evidence="13 14">MCCC 1K03283</strain>
    </source>
</reference>
<comment type="caution">
    <text evidence="13">The sequence shown here is derived from an EMBL/GenBank/DDBJ whole genome shotgun (WGS) entry which is preliminary data.</text>
</comment>
<evidence type="ECO:0000256" key="6">
    <source>
        <dbReference type="ARBA" id="ARBA00023136"/>
    </source>
</evidence>
<dbReference type="Pfam" id="PF07715">
    <property type="entry name" value="Plug"/>
    <property type="match status" value="1"/>
</dbReference>
<feature type="signal peptide" evidence="10">
    <location>
        <begin position="1"/>
        <end position="20"/>
    </location>
</feature>
<keyword evidence="13" id="KW-0675">Receptor</keyword>
<evidence type="ECO:0000256" key="4">
    <source>
        <dbReference type="ARBA" id="ARBA00022692"/>
    </source>
</evidence>
<evidence type="ECO:0000256" key="5">
    <source>
        <dbReference type="ARBA" id="ARBA00023077"/>
    </source>
</evidence>
<dbReference type="EMBL" id="VCBC01000009">
    <property type="protein sequence ID" value="TLU64800.1"/>
    <property type="molecule type" value="Genomic_DNA"/>
</dbReference>
<dbReference type="PROSITE" id="PS52016">
    <property type="entry name" value="TONB_DEPENDENT_REC_3"/>
    <property type="match status" value="1"/>
</dbReference>
<keyword evidence="4 8" id="KW-0812">Transmembrane</keyword>
<feature type="domain" description="TonB-dependent receptor-like beta-barrel" evidence="11">
    <location>
        <begin position="327"/>
        <end position="787"/>
    </location>
</feature>
<evidence type="ECO:0000256" key="2">
    <source>
        <dbReference type="ARBA" id="ARBA00022448"/>
    </source>
</evidence>
<dbReference type="Pfam" id="PF00593">
    <property type="entry name" value="TonB_dep_Rec_b-barrel"/>
    <property type="match status" value="1"/>
</dbReference>
<dbReference type="Proteomes" id="UP000307790">
    <property type="component" value="Unassembled WGS sequence"/>
</dbReference>
<evidence type="ECO:0000256" key="7">
    <source>
        <dbReference type="ARBA" id="ARBA00023237"/>
    </source>
</evidence>
<dbReference type="AlphaFoldDB" id="A0A5R9IGZ1"/>
<dbReference type="PANTHER" id="PTHR47234:SF2">
    <property type="entry name" value="TONB-DEPENDENT RECEPTOR"/>
    <property type="match status" value="1"/>
</dbReference>
<protein>
    <submittedName>
        <fullName evidence="13">TonB-dependent receptor</fullName>
    </submittedName>
</protein>
<evidence type="ECO:0000256" key="3">
    <source>
        <dbReference type="ARBA" id="ARBA00022452"/>
    </source>
</evidence>
<dbReference type="InterPro" id="IPR012910">
    <property type="entry name" value="Plug_dom"/>
</dbReference>
<dbReference type="InterPro" id="IPR036942">
    <property type="entry name" value="Beta-barrel_TonB_sf"/>
</dbReference>
<sequence length="823" mass="89008">MFNKNSIVKAFLFGTSTVSALSVTAANAEAQQDAQQALDVERIEITGSRINRTDMETASPVAVIGAEQIAKSGFTSVQEILNVQPTAAGMSLGATSNNGSGGSATVNLRGMGAQRTLVLLNGRRMVASGTGADSSVDLNTIPVSMIKSIEILKDGASAVYGSDAIAGVVNIITKKDFDGTELKVEASQTDKGDGTSSGFSALTGFELAGGNLVLGAQYSNRGEIIQSDRDFVSPGQSSYVPEGTLGGLVPDGNGGFIPRDYGYDYTKQSYAQTPNDLVSVFSGFNRELDADTEFSADVMFTRRDSTQQMAPQPAAIDLDTSKLDSKWSDQFQDENGDVPAELLYKRRMSDAGPRIFKQQTDTIRASVGVKGYLENDATWDFSATYGRNDAKDQVENSIHAGNMEQSIYANQDLWFSPEAIANSQLMQDGISYVEENEGGNEQFTLAAGYSGLTESDIGYAVGVESRYESGFYTPDIITQLGESTAAQQDPTAGNYSVNSAYLEVSVPLSDAFTVEGATRYDDYSTFGGATTWKLGATYRFTDAFMLRSVLATGFRAPSVSELYAGNSGSYDYLADPWGNAPDPQILVNYTGDENLQPEESDSFTLGAVWEIASGLSTTFDYWQFEISDAISRVDVQNELNQCFEGVQASCDTINISQSGDLSNLTSALTNIGQQNTSGLDWNVSYAFDRYRFTWDSTYLLEFEQDGVDYTGTIDGNIGGYSELKSTFMVNADVTDNLSAQYYAQYVKGMEGNAWGDPFTTDDVIYHNVSATYYLGDEWNFNAGVKNLLDTEPENVPNGNDMDTVPSVYDVIGRTFFVSTTFNF</sequence>